<evidence type="ECO:0000313" key="7">
    <source>
        <dbReference type="Proteomes" id="UP000429523"/>
    </source>
</evidence>
<dbReference type="EMBL" id="QXGB01007181">
    <property type="protein sequence ID" value="KAE9159541.1"/>
    <property type="molecule type" value="Genomic_DNA"/>
</dbReference>
<dbReference type="Proteomes" id="UP000441208">
    <property type="component" value="Unassembled WGS sequence"/>
</dbReference>
<name>A0A6A3PC98_9STRA</name>
<proteinExistence type="predicted"/>
<dbReference type="EMBL" id="QXGE01007646">
    <property type="protein sequence ID" value="KAE9263085.1"/>
    <property type="molecule type" value="Genomic_DNA"/>
</dbReference>
<evidence type="ECO:0000313" key="4">
    <source>
        <dbReference type="EMBL" id="KAE9159541.1"/>
    </source>
</evidence>
<dbReference type="Proteomes" id="UP000476176">
    <property type="component" value="Unassembled WGS sequence"/>
</dbReference>
<evidence type="ECO:0000313" key="8">
    <source>
        <dbReference type="Proteomes" id="UP000433483"/>
    </source>
</evidence>
<evidence type="ECO:0000313" key="10">
    <source>
        <dbReference type="Proteomes" id="UP000441208"/>
    </source>
</evidence>
<keyword evidence="8" id="KW-1185">Reference proteome</keyword>
<evidence type="ECO:0000313" key="11">
    <source>
        <dbReference type="Proteomes" id="UP000460718"/>
    </source>
</evidence>
<evidence type="ECO:0000313" key="9">
    <source>
        <dbReference type="Proteomes" id="UP000437068"/>
    </source>
</evidence>
<dbReference type="AlphaFoldDB" id="A0A6A3PC98"/>
<dbReference type="Proteomes" id="UP000460718">
    <property type="component" value="Unassembled WGS sequence"/>
</dbReference>
<reference evidence="7 8" key="1">
    <citation type="submission" date="2018-08" db="EMBL/GenBank/DDBJ databases">
        <title>Genomic investigation of the strawberry pathogen Phytophthora fragariae indicates pathogenicity is determined by transcriptional variation in three key races.</title>
        <authorList>
            <person name="Adams T.M."/>
            <person name="Armitage A.D."/>
            <person name="Sobczyk M.K."/>
            <person name="Bates H.J."/>
            <person name="Dunwell J.M."/>
            <person name="Nellist C.F."/>
            <person name="Harrison R.J."/>
        </authorList>
    </citation>
    <scope>NUCLEOTIDE SEQUENCE [LARGE SCALE GENOMIC DNA]</scope>
    <source>
        <strain evidence="6 9">A4</strain>
        <strain evidence="5 12">BC-23</strain>
        <strain evidence="4 8">NOV-27</strain>
        <strain evidence="3 10">NOV-71</strain>
        <strain evidence="1 7">NOV-9</strain>
        <strain evidence="2 11">SCRP245</strain>
    </source>
</reference>
<dbReference type="EMBL" id="QXGF01006839">
    <property type="protein sequence ID" value="KAE8917669.1"/>
    <property type="molecule type" value="Genomic_DNA"/>
</dbReference>
<dbReference type="OrthoDB" id="10611703at2759"/>
<dbReference type="EMBL" id="QXGC01003124">
    <property type="protein sequence ID" value="KAE9178427.1"/>
    <property type="molecule type" value="Genomic_DNA"/>
</dbReference>
<accession>A0A6A3PC98</accession>
<comment type="caution">
    <text evidence="3">The sequence shown here is derived from an EMBL/GenBank/DDBJ whole genome shotgun (WGS) entry which is preliminary data.</text>
</comment>
<evidence type="ECO:0000313" key="6">
    <source>
        <dbReference type="EMBL" id="KAE9263085.1"/>
    </source>
</evidence>
<gene>
    <name evidence="6" type="ORF">PF001_g31818</name>
    <name evidence="5" type="ORF">PF004_g25488</name>
    <name evidence="4" type="ORF">PF005_g31999</name>
    <name evidence="3" type="ORF">PF007_g31579</name>
    <name evidence="1" type="ORF">PF009_g32011</name>
    <name evidence="2" type="ORF">PF011_g31538</name>
</gene>
<dbReference type="Proteomes" id="UP000433483">
    <property type="component" value="Unassembled WGS sequence"/>
</dbReference>
<protein>
    <submittedName>
        <fullName evidence="3">Uncharacterized protein</fullName>
    </submittedName>
</protein>
<dbReference type="Proteomes" id="UP000437068">
    <property type="component" value="Unassembled WGS sequence"/>
</dbReference>
<sequence>MSRLNSANCLMTFEEMLGDPVMTQLWVPAMHEQATLDYAVLTRENLALKKAIEQQTKFESILRLEAQELASHVAIGSDLSVKETRQREEGWRVNFPNDEPSFHFSPFSRAEFDKVTSRMPSVTLVLQLWGKYLAGRSTMPRSDPTNQGRHL</sequence>
<dbReference type="EMBL" id="QXFZ01007005">
    <property type="protein sequence ID" value="KAE9057637.1"/>
    <property type="molecule type" value="Genomic_DNA"/>
</dbReference>
<organism evidence="3 10">
    <name type="scientific">Phytophthora fragariae</name>
    <dbReference type="NCBI Taxonomy" id="53985"/>
    <lineage>
        <taxon>Eukaryota</taxon>
        <taxon>Sar</taxon>
        <taxon>Stramenopiles</taxon>
        <taxon>Oomycota</taxon>
        <taxon>Peronosporomycetes</taxon>
        <taxon>Peronosporales</taxon>
        <taxon>Peronosporaceae</taxon>
        <taxon>Phytophthora</taxon>
    </lineage>
</organism>
<dbReference type="Proteomes" id="UP000429523">
    <property type="component" value="Unassembled WGS sequence"/>
</dbReference>
<evidence type="ECO:0000313" key="1">
    <source>
        <dbReference type="EMBL" id="KAE8917669.1"/>
    </source>
</evidence>
<evidence type="ECO:0000313" key="12">
    <source>
        <dbReference type="Proteomes" id="UP000476176"/>
    </source>
</evidence>
<evidence type="ECO:0000313" key="5">
    <source>
        <dbReference type="EMBL" id="KAE9178427.1"/>
    </source>
</evidence>
<evidence type="ECO:0000313" key="3">
    <source>
        <dbReference type="EMBL" id="KAE9057637.1"/>
    </source>
</evidence>
<evidence type="ECO:0000313" key="2">
    <source>
        <dbReference type="EMBL" id="KAE8956263.1"/>
    </source>
</evidence>
<dbReference type="EMBL" id="QXFW01007903">
    <property type="protein sequence ID" value="KAE8956263.1"/>
    <property type="molecule type" value="Genomic_DNA"/>
</dbReference>